<feature type="transmembrane region" description="Helical" evidence="1">
    <location>
        <begin position="46"/>
        <end position="64"/>
    </location>
</feature>
<dbReference type="AlphaFoldDB" id="A0ABD7ZN96"/>
<dbReference type="GeneID" id="93010029"/>
<keyword evidence="1" id="KW-0472">Membrane</keyword>
<dbReference type="RefSeq" id="WP_001970538.1">
    <property type="nucleotide sequence ID" value="NZ_CP020937.1"/>
</dbReference>
<evidence type="ECO:0000313" key="2">
    <source>
        <dbReference type="EMBL" id="WMY14595.1"/>
    </source>
</evidence>
<accession>A0ABD7ZN96</accession>
<protein>
    <submittedName>
        <fullName evidence="2">Uncharacterized protein</fullName>
    </submittedName>
</protein>
<proteinExistence type="predicted"/>
<sequence length="65" mass="7984">MRAGNDLQRNKELQKLRRLREIELEQQGVDLTEYYAEQERQNKSEWRIFTVVTVSLVIFFILFFF</sequence>
<name>A0ABD7ZN96_9BACI</name>
<reference evidence="2 3" key="1">
    <citation type="submission" date="2023-03" db="EMBL/GenBank/DDBJ databases">
        <title>Plant growth-promoting bacteria for biocontrol of bacterial wilt in tomato.</title>
        <authorList>
            <person name="Song J."/>
            <person name="Jin Y.J."/>
        </authorList>
    </citation>
    <scope>NUCLEOTIDE SEQUENCE [LARGE SCALE GENOMIC DNA]</scope>
    <source>
        <strain evidence="2 3">T36S-23</strain>
    </source>
</reference>
<keyword evidence="1" id="KW-1133">Transmembrane helix</keyword>
<evidence type="ECO:0000256" key="1">
    <source>
        <dbReference type="SAM" id="Phobius"/>
    </source>
</evidence>
<evidence type="ECO:0000313" key="3">
    <source>
        <dbReference type="Proteomes" id="UP001260090"/>
    </source>
</evidence>
<gene>
    <name evidence="2" type="ORF">P3F89_21955</name>
</gene>
<dbReference type="Proteomes" id="UP001260090">
    <property type="component" value="Chromosome"/>
</dbReference>
<keyword evidence="1" id="KW-0812">Transmembrane</keyword>
<dbReference type="EMBL" id="CP119875">
    <property type="protein sequence ID" value="WMY14595.1"/>
    <property type="molecule type" value="Genomic_DNA"/>
</dbReference>
<organism evidence="2 3">
    <name type="scientific">Bacillus tropicus</name>
    <dbReference type="NCBI Taxonomy" id="2026188"/>
    <lineage>
        <taxon>Bacteria</taxon>
        <taxon>Bacillati</taxon>
        <taxon>Bacillota</taxon>
        <taxon>Bacilli</taxon>
        <taxon>Bacillales</taxon>
        <taxon>Bacillaceae</taxon>
        <taxon>Bacillus</taxon>
        <taxon>Bacillus cereus group</taxon>
    </lineage>
</organism>